<feature type="domain" description="DUF6455" evidence="2">
    <location>
        <begin position="20"/>
        <end position="92"/>
    </location>
</feature>
<gene>
    <name evidence="3" type="ORF">ROA7745_03448</name>
</gene>
<protein>
    <recommendedName>
        <fullName evidence="2">DUF6455 domain-containing protein</fullName>
    </recommendedName>
</protein>
<dbReference type="EMBL" id="FWXB01000015">
    <property type="protein sequence ID" value="SMC13592.1"/>
    <property type="molecule type" value="Genomic_DNA"/>
</dbReference>
<sequence>MSEDEDLNLLGVQRQNGYEGLMERLIARLGLNLAHCRKYLGLRHRTVERMMSHCAACGESETCRATLAQTQGVMAEPPAYCYNRKILLKLRTRRQEAHADSHSNSGPDSVGDS</sequence>
<evidence type="ECO:0000259" key="2">
    <source>
        <dbReference type="Pfam" id="PF20056"/>
    </source>
</evidence>
<organism evidence="3 4">
    <name type="scientific">Roseovarius aestuarii</name>
    <dbReference type="NCBI Taxonomy" id="475083"/>
    <lineage>
        <taxon>Bacteria</taxon>
        <taxon>Pseudomonadati</taxon>
        <taxon>Pseudomonadota</taxon>
        <taxon>Alphaproteobacteria</taxon>
        <taxon>Rhodobacterales</taxon>
        <taxon>Roseobacteraceae</taxon>
        <taxon>Roseovarius</taxon>
    </lineage>
</organism>
<dbReference type="Proteomes" id="UP000193224">
    <property type="component" value="Unassembled WGS sequence"/>
</dbReference>
<proteinExistence type="predicted"/>
<keyword evidence="4" id="KW-1185">Reference proteome</keyword>
<accession>A0A1X7BVA1</accession>
<evidence type="ECO:0000313" key="3">
    <source>
        <dbReference type="EMBL" id="SMC13592.1"/>
    </source>
</evidence>
<dbReference type="AlphaFoldDB" id="A0A1X7BVA1"/>
<reference evidence="3 4" key="1">
    <citation type="submission" date="2017-03" db="EMBL/GenBank/DDBJ databases">
        <authorList>
            <person name="Afonso C.L."/>
            <person name="Miller P.J."/>
            <person name="Scott M.A."/>
            <person name="Spackman E."/>
            <person name="Goraichik I."/>
            <person name="Dimitrov K.M."/>
            <person name="Suarez D.L."/>
            <person name="Swayne D.E."/>
        </authorList>
    </citation>
    <scope>NUCLEOTIDE SEQUENCE [LARGE SCALE GENOMIC DNA]</scope>
    <source>
        <strain evidence="3 4">CECT 7745</strain>
    </source>
</reference>
<feature type="region of interest" description="Disordered" evidence="1">
    <location>
        <begin position="93"/>
        <end position="113"/>
    </location>
</feature>
<name>A0A1X7BVA1_9RHOB</name>
<evidence type="ECO:0000313" key="4">
    <source>
        <dbReference type="Proteomes" id="UP000193224"/>
    </source>
</evidence>
<dbReference type="InterPro" id="IPR045601">
    <property type="entry name" value="DUF6455"/>
</dbReference>
<evidence type="ECO:0000256" key="1">
    <source>
        <dbReference type="SAM" id="MobiDB-lite"/>
    </source>
</evidence>
<feature type="compositionally biased region" description="Polar residues" evidence="1">
    <location>
        <begin position="102"/>
        <end position="113"/>
    </location>
</feature>
<dbReference type="Pfam" id="PF20056">
    <property type="entry name" value="DUF6455"/>
    <property type="match status" value="1"/>
</dbReference>
<dbReference type="RefSeq" id="WP_085801532.1">
    <property type="nucleotide sequence ID" value="NZ_FWXB01000015.1"/>
</dbReference>